<keyword evidence="4" id="KW-1185">Reference proteome</keyword>
<keyword evidence="2" id="KW-0378">Hydrolase</keyword>
<name>A0AAJ6Y5G9_POPEU</name>
<dbReference type="PANTHER" id="PTHR45648:SF9">
    <property type="entry name" value="PROLINE-RICH PROTEIN APG, PUTATIVE-RELATED"/>
    <property type="match status" value="1"/>
</dbReference>
<dbReference type="GO" id="GO:0016042">
    <property type="term" value="P:lipid catabolic process"/>
    <property type="evidence" value="ECO:0007669"/>
    <property type="project" value="UniProtKB-KW"/>
</dbReference>
<reference evidence="5" key="1">
    <citation type="submission" date="2025-08" db="UniProtKB">
        <authorList>
            <consortium name="RefSeq"/>
        </authorList>
    </citation>
    <scope>IDENTIFICATION</scope>
</reference>
<comment type="similarity">
    <text evidence="1">Belongs to the 'GDSL' lipolytic enzyme family.</text>
</comment>
<dbReference type="GO" id="GO:0016788">
    <property type="term" value="F:hydrolase activity, acting on ester bonds"/>
    <property type="evidence" value="ECO:0007669"/>
    <property type="project" value="InterPro"/>
</dbReference>
<dbReference type="SUPFAM" id="SSF52266">
    <property type="entry name" value="SGNH hydrolase"/>
    <property type="match status" value="1"/>
</dbReference>
<organism evidence="4 5">
    <name type="scientific">Populus euphratica</name>
    <name type="common">Euphrates poplar</name>
    <dbReference type="NCBI Taxonomy" id="75702"/>
    <lineage>
        <taxon>Eukaryota</taxon>
        <taxon>Viridiplantae</taxon>
        <taxon>Streptophyta</taxon>
        <taxon>Embryophyta</taxon>
        <taxon>Tracheophyta</taxon>
        <taxon>Spermatophyta</taxon>
        <taxon>Magnoliopsida</taxon>
        <taxon>eudicotyledons</taxon>
        <taxon>Gunneridae</taxon>
        <taxon>Pentapetalae</taxon>
        <taxon>rosids</taxon>
        <taxon>fabids</taxon>
        <taxon>Malpighiales</taxon>
        <taxon>Salicaceae</taxon>
        <taxon>Saliceae</taxon>
        <taxon>Populus</taxon>
    </lineage>
</organism>
<evidence type="ECO:0000256" key="2">
    <source>
        <dbReference type="ARBA" id="ARBA00022801"/>
    </source>
</evidence>
<dbReference type="AlphaFoldDB" id="A0AAJ6Y5G9"/>
<dbReference type="InterPro" id="IPR051058">
    <property type="entry name" value="GDSL_Est/Lipase"/>
</dbReference>
<keyword evidence="3" id="KW-0443">Lipid metabolism</keyword>
<dbReference type="Proteomes" id="UP000694918">
    <property type="component" value="Unplaced"/>
</dbReference>
<dbReference type="GeneID" id="105138754"/>
<dbReference type="InterPro" id="IPR001087">
    <property type="entry name" value="GDSL"/>
</dbReference>
<evidence type="ECO:0000313" key="5">
    <source>
        <dbReference type="RefSeq" id="XP_011043238.1"/>
    </source>
</evidence>
<dbReference type="RefSeq" id="XP_011043238.1">
    <property type="nucleotide sequence ID" value="XM_011044936.1"/>
</dbReference>
<evidence type="ECO:0000256" key="1">
    <source>
        <dbReference type="ARBA" id="ARBA00008668"/>
    </source>
</evidence>
<protein>
    <submittedName>
        <fullName evidence="5">GDSL esterase/lipase At4g16230-like</fullName>
    </submittedName>
</protein>
<keyword evidence="3" id="KW-0442">Lipid degradation</keyword>
<dbReference type="Pfam" id="PF00657">
    <property type="entry name" value="Lipase_GDSL"/>
    <property type="match status" value="1"/>
</dbReference>
<dbReference type="KEGG" id="peu:105138754"/>
<gene>
    <name evidence="5" type="primary">LOC105138754</name>
</gene>
<sequence length="317" mass="34538">MRSALDRQRFIIMGIVSQTSVVWLLLGLSSAKDVPAFYIFGDSLVDVGNNFYMKTLATPLFPNGIDFGNGDRVPSGRYSNARLVPDIIGQEVGLKNFPPPHLAPTTVGDVLLDGVNYASSGSGILNATGESYGDHISLENQISYFEKTRKDIISNIGIQAAKKLIGEAIYILFVGANDIRDISNVVDSGAVLDTIISSLRSQLTRLYKLGARKLVVGNCGPYGCIPYTRDEYGVKDGCVSAANQRAQSFNKELKPMLEELTKNLSGSIHVYADIYAVFLDIVQNYVSYGAPSICLTAMYISFAFQPPVTCTFLFPRV</sequence>
<dbReference type="InterPro" id="IPR036514">
    <property type="entry name" value="SGNH_hydro_sf"/>
</dbReference>
<evidence type="ECO:0000313" key="4">
    <source>
        <dbReference type="Proteomes" id="UP000694918"/>
    </source>
</evidence>
<proteinExistence type="inferred from homology"/>
<accession>A0AAJ6Y5G9</accession>
<evidence type="ECO:0000256" key="3">
    <source>
        <dbReference type="ARBA" id="ARBA00022963"/>
    </source>
</evidence>
<dbReference type="PANTHER" id="PTHR45648">
    <property type="entry name" value="GDSL LIPASE/ACYLHYDROLASE FAMILY PROTEIN (AFU_ORTHOLOGUE AFUA_4G14700)"/>
    <property type="match status" value="1"/>
</dbReference>
<dbReference type="Gene3D" id="3.40.50.1110">
    <property type="entry name" value="SGNH hydrolase"/>
    <property type="match status" value="1"/>
</dbReference>